<accession>A0ABP7XDD6</accession>
<dbReference type="RefSeq" id="WP_344925348.1">
    <property type="nucleotide sequence ID" value="NZ_BAABCW010000003.1"/>
</dbReference>
<dbReference type="InterPro" id="IPR027961">
    <property type="entry name" value="DUF4442"/>
</dbReference>
<dbReference type="EMBL" id="BAABCW010000003">
    <property type="protein sequence ID" value="GAA4112075.1"/>
    <property type="molecule type" value="Genomic_DNA"/>
</dbReference>
<sequence length="171" mass="20325">MKWFVNFIKTQFKNPWFFKWAFNISPMYRRSVGRILSVSKDLHIVKIKIPLNYKNRNYAGSIFGGSLFSATDPILMIQLIQILGDDYVVWDKEATIKYKIPAREKVYAIFKLETQEITEIKELVSEQNEIDFIKKINIQNKSSKVYAEVTKVMYIAKKTHYLEKMKRRSLR</sequence>
<evidence type="ECO:0000313" key="2">
    <source>
        <dbReference type="Proteomes" id="UP001500459"/>
    </source>
</evidence>
<reference evidence="2" key="1">
    <citation type="journal article" date="2019" name="Int. J. Syst. Evol. Microbiol.">
        <title>The Global Catalogue of Microorganisms (GCM) 10K type strain sequencing project: providing services to taxonomists for standard genome sequencing and annotation.</title>
        <authorList>
            <consortium name="The Broad Institute Genomics Platform"/>
            <consortium name="The Broad Institute Genome Sequencing Center for Infectious Disease"/>
            <person name="Wu L."/>
            <person name="Ma J."/>
        </authorList>
    </citation>
    <scope>NUCLEOTIDE SEQUENCE [LARGE SCALE GENOMIC DNA]</scope>
    <source>
        <strain evidence="2">JCM 17106</strain>
    </source>
</reference>
<dbReference type="Gene3D" id="3.10.129.10">
    <property type="entry name" value="Hotdog Thioesterase"/>
    <property type="match status" value="1"/>
</dbReference>
<dbReference type="InterPro" id="IPR029069">
    <property type="entry name" value="HotDog_dom_sf"/>
</dbReference>
<gene>
    <name evidence="1" type="ORF">GCM10022393_10260</name>
</gene>
<protein>
    <submittedName>
        <fullName evidence="1">DUF4442 domain-containing protein</fullName>
    </submittedName>
</protein>
<proteinExistence type="predicted"/>
<organism evidence="1 2">
    <name type="scientific">Aquimarina addita</name>
    <dbReference type="NCBI Taxonomy" id="870485"/>
    <lineage>
        <taxon>Bacteria</taxon>
        <taxon>Pseudomonadati</taxon>
        <taxon>Bacteroidota</taxon>
        <taxon>Flavobacteriia</taxon>
        <taxon>Flavobacteriales</taxon>
        <taxon>Flavobacteriaceae</taxon>
        <taxon>Aquimarina</taxon>
    </lineage>
</organism>
<evidence type="ECO:0000313" key="1">
    <source>
        <dbReference type="EMBL" id="GAA4112075.1"/>
    </source>
</evidence>
<dbReference type="Pfam" id="PF14539">
    <property type="entry name" value="DUF4442"/>
    <property type="match status" value="1"/>
</dbReference>
<dbReference type="Proteomes" id="UP001500459">
    <property type="component" value="Unassembled WGS sequence"/>
</dbReference>
<comment type="caution">
    <text evidence="1">The sequence shown here is derived from an EMBL/GenBank/DDBJ whole genome shotgun (WGS) entry which is preliminary data.</text>
</comment>
<dbReference type="SUPFAM" id="SSF54637">
    <property type="entry name" value="Thioesterase/thiol ester dehydrase-isomerase"/>
    <property type="match status" value="1"/>
</dbReference>
<name>A0ABP7XDD6_9FLAO</name>
<keyword evidence="2" id="KW-1185">Reference proteome</keyword>